<proteinExistence type="predicted"/>
<evidence type="ECO:0000313" key="1">
    <source>
        <dbReference type="EMBL" id="KAA3529804.1"/>
    </source>
</evidence>
<name>A0A368NPM1_AGRVI</name>
<accession>A0A368NPM1</accession>
<comment type="caution">
    <text evidence="1">The sequence shown here is derived from an EMBL/GenBank/DDBJ whole genome shotgun (WGS) entry which is preliminary data.</text>
</comment>
<organism evidence="1 2">
    <name type="scientific">Agrobacterium vitis</name>
    <name type="common">Rhizobium vitis</name>
    <dbReference type="NCBI Taxonomy" id="373"/>
    <lineage>
        <taxon>Bacteria</taxon>
        <taxon>Pseudomonadati</taxon>
        <taxon>Pseudomonadota</taxon>
        <taxon>Alphaproteobacteria</taxon>
        <taxon>Hyphomicrobiales</taxon>
        <taxon>Rhizobiaceae</taxon>
        <taxon>Rhizobium/Agrobacterium group</taxon>
        <taxon>Agrobacterium</taxon>
    </lineage>
</organism>
<protein>
    <submittedName>
        <fullName evidence="1">Uncharacterized protein</fullName>
    </submittedName>
</protein>
<dbReference type="EMBL" id="QUSG01000003">
    <property type="protein sequence ID" value="KAA3529804.1"/>
    <property type="molecule type" value="Genomic_DNA"/>
</dbReference>
<sequence>MRAGQMTWRMAVHVWCMIAVVAIGFAHKTPQALAAPQIPTEFAAYTLPDGSLPVLCISSQTSFTPEDHGKPHGHLSQSGCEACRIGASILLPMPADTIGVAARASLETASPPVQAPVIARIFPPNSAPRAPPLG</sequence>
<gene>
    <name evidence="1" type="ORF">DXT89_07590</name>
</gene>
<reference evidence="1 2" key="1">
    <citation type="submission" date="2018-08" db="EMBL/GenBank/DDBJ databases">
        <title>Genome sequencing of Agrobacterium vitis strain ICMP 10754.</title>
        <authorList>
            <person name="Visnovsky S.B."/>
            <person name="Pitman A.R."/>
        </authorList>
    </citation>
    <scope>NUCLEOTIDE SEQUENCE [LARGE SCALE GENOMIC DNA]</scope>
    <source>
        <strain evidence="1 2">ICMP 10754</strain>
    </source>
</reference>
<dbReference type="AlphaFoldDB" id="A0A368NPM1"/>
<dbReference type="Proteomes" id="UP000436911">
    <property type="component" value="Unassembled WGS sequence"/>
</dbReference>
<dbReference type="OrthoDB" id="7744280at2"/>
<evidence type="ECO:0000313" key="2">
    <source>
        <dbReference type="Proteomes" id="UP000436911"/>
    </source>
</evidence>